<sequence>MSSVTTLLAWLIPCVLIVLAFVAYRVYVIRTRGPSLPTYLQGNIFARTKSFIPGSSPAEPKEQPQSIAPGVYTVPAPTAALPIRNETRIDMPNQQQPAMTSITPVVQTFTPVSGGDKASISSGDKASIYGGDKASISSESIETKNEGRIPPSPAITRLLAMK</sequence>
<keyword evidence="1" id="KW-0472">Membrane</keyword>
<protein>
    <submittedName>
        <fullName evidence="2">Uncharacterized protein</fullName>
    </submittedName>
</protein>
<comment type="caution">
    <text evidence="2">The sequence shown here is derived from an EMBL/GenBank/DDBJ whole genome shotgun (WGS) entry which is preliminary data.</text>
</comment>
<reference evidence="2" key="1">
    <citation type="journal article" date="2020" name="Fungal Divers.">
        <title>Resolving the Mortierellaceae phylogeny through synthesis of multi-gene phylogenetics and phylogenomics.</title>
        <authorList>
            <person name="Vandepol N."/>
            <person name="Liber J."/>
            <person name="Desiro A."/>
            <person name="Na H."/>
            <person name="Kennedy M."/>
            <person name="Barry K."/>
            <person name="Grigoriev I.V."/>
            <person name="Miller A.N."/>
            <person name="O'Donnell K."/>
            <person name="Stajich J.E."/>
            <person name="Bonito G."/>
        </authorList>
    </citation>
    <scope>NUCLEOTIDE SEQUENCE</scope>
    <source>
        <strain evidence="2">KOD1015</strain>
    </source>
</reference>
<gene>
    <name evidence="2" type="ORF">BGW38_001148</name>
</gene>
<proteinExistence type="predicted"/>
<dbReference type="EMBL" id="JAABOA010000135">
    <property type="protein sequence ID" value="KAF9585701.1"/>
    <property type="molecule type" value="Genomic_DNA"/>
</dbReference>
<keyword evidence="1" id="KW-0812">Transmembrane</keyword>
<organism evidence="2 3">
    <name type="scientific">Lunasporangiospora selenospora</name>
    <dbReference type="NCBI Taxonomy" id="979761"/>
    <lineage>
        <taxon>Eukaryota</taxon>
        <taxon>Fungi</taxon>
        <taxon>Fungi incertae sedis</taxon>
        <taxon>Mucoromycota</taxon>
        <taxon>Mortierellomycotina</taxon>
        <taxon>Mortierellomycetes</taxon>
        <taxon>Mortierellales</taxon>
        <taxon>Mortierellaceae</taxon>
        <taxon>Lunasporangiospora</taxon>
    </lineage>
</organism>
<dbReference type="AlphaFoldDB" id="A0A9P6KI05"/>
<keyword evidence="1" id="KW-1133">Transmembrane helix</keyword>
<evidence type="ECO:0000313" key="2">
    <source>
        <dbReference type="EMBL" id="KAF9585701.1"/>
    </source>
</evidence>
<evidence type="ECO:0000256" key="1">
    <source>
        <dbReference type="SAM" id="Phobius"/>
    </source>
</evidence>
<keyword evidence="3" id="KW-1185">Reference proteome</keyword>
<dbReference type="OrthoDB" id="2427615at2759"/>
<dbReference type="Proteomes" id="UP000780801">
    <property type="component" value="Unassembled WGS sequence"/>
</dbReference>
<accession>A0A9P6KI05</accession>
<name>A0A9P6KI05_9FUNG</name>
<feature type="transmembrane region" description="Helical" evidence="1">
    <location>
        <begin position="6"/>
        <end position="27"/>
    </location>
</feature>
<evidence type="ECO:0000313" key="3">
    <source>
        <dbReference type="Proteomes" id="UP000780801"/>
    </source>
</evidence>